<evidence type="ECO:0000259" key="6">
    <source>
        <dbReference type="PROSITE" id="PS50977"/>
    </source>
</evidence>
<sequence length="219" mass="23512">MPADPDEHVLLAKRGDAARNRARLLAAAREAFAEHGHDVALEEIARAANVSRTTLYRNFATREDLAATVYAEGLDLIERRAAELAGSPFGVIDLFEFLLDLQASSGSITPVLSRSDAAVFAGLTKRTAAAFEPLVEEGIRSGVLRPGIELHDLLLAILMGDMSAGRADSELRAEQHMRSRVILRRGLFTDHALATWKPPAEAPASASSNGPPSGRNPRA</sequence>
<dbReference type="AlphaFoldDB" id="A0A7W7D7N7"/>
<dbReference type="Gene3D" id="1.10.357.10">
    <property type="entry name" value="Tetracycline Repressor, domain 2"/>
    <property type="match status" value="1"/>
</dbReference>
<dbReference type="RefSeq" id="WP_184880638.1">
    <property type="nucleotide sequence ID" value="NZ_BOOV01000016.1"/>
</dbReference>
<dbReference type="EMBL" id="JACHND010000001">
    <property type="protein sequence ID" value="MBB4701521.1"/>
    <property type="molecule type" value="Genomic_DNA"/>
</dbReference>
<dbReference type="InterPro" id="IPR009057">
    <property type="entry name" value="Homeodomain-like_sf"/>
</dbReference>
<dbReference type="PROSITE" id="PS50977">
    <property type="entry name" value="HTH_TETR_2"/>
    <property type="match status" value="1"/>
</dbReference>
<evidence type="ECO:0000256" key="2">
    <source>
        <dbReference type="ARBA" id="ARBA00023125"/>
    </source>
</evidence>
<keyword evidence="1" id="KW-0805">Transcription regulation</keyword>
<protein>
    <submittedName>
        <fullName evidence="7">AcrR family transcriptional regulator</fullName>
    </submittedName>
</protein>
<evidence type="ECO:0000256" key="3">
    <source>
        <dbReference type="ARBA" id="ARBA00023163"/>
    </source>
</evidence>
<comment type="caution">
    <text evidence="7">The sequence shown here is derived from an EMBL/GenBank/DDBJ whole genome shotgun (WGS) entry which is preliminary data.</text>
</comment>
<feature type="region of interest" description="Disordered" evidence="5">
    <location>
        <begin position="198"/>
        <end position="219"/>
    </location>
</feature>
<dbReference type="PRINTS" id="PR00455">
    <property type="entry name" value="HTHTETR"/>
</dbReference>
<dbReference type="PANTHER" id="PTHR30055:SF234">
    <property type="entry name" value="HTH-TYPE TRANSCRIPTIONAL REGULATOR BETI"/>
    <property type="match status" value="1"/>
</dbReference>
<evidence type="ECO:0000256" key="1">
    <source>
        <dbReference type="ARBA" id="ARBA00023015"/>
    </source>
</evidence>
<evidence type="ECO:0000313" key="7">
    <source>
        <dbReference type="EMBL" id="MBB4701521.1"/>
    </source>
</evidence>
<keyword evidence="8" id="KW-1185">Reference proteome</keyword>
<dbReference type="Proteomes" id="UP000542210">
    <property type="component" value="Unassembled WGS sequence"/>
</dbReference>
<evidence type="ECO:0000256" key="5">
    <source>
        <dbReference type="SAM" id="MobiDB-lite"/>
    </source>
</evidence>
<feature type="domain" description="HTH tetR-type" evidence="6">
    <location>
        <begin position="18"/>
        <end position="77"/>
    </location>
</feature>
<name>A0A7W7D7N7_9ACTN</name>
<feature type="DNA-binding region" description="H-T-H motif" evidence="4">
    <location>
        <begin position="40"/>
        <end position="59"/>
    </location>
</feature>
<accession>A0A7W7D7N7</accession>
<proteinExistence type="predicted"/>
<dbReference type="PANTHER" id="PTHR30055">
    <property type="entry name" value="HTH-TYPE TRANSCRIPTIONAL REGULATOR RUTR"/>
    <property type="match status" value="1"/>
</dbReference>
<dbReference type="Pfam" id="PF00440">
    <property type="entry name" value="TetR_N"/>
    <property type="match status" value="1"/>
</dbReference>
<keyword evidence="3" id="KW-0804">Transcription</keyword>
<evidence type="ECO:0000256" key="4">
    <source>
        <dbReference type="PROSITE-ProRule" id="PRU00335"/>
    </source>
</evidence>
<gene>
    <name evidence="7" type="ORF">BJ982_003065</name>
</gene>
<dbReference type="SUPFAM" id="SSF46689">
    <property type="entry name" value="Homeodomain-like"/>
    <property type="match status" value="1"/>
</dbReference>
<organism evidence="7 8">
    <name type="scientific">Sphaerisporangium siamense</name>
    <dbReference type="NCBI Taxonomy" id="795645"/>
    <lineage>
        <taxon>Bacteria</taxon>
        <taxon>Bacillati</taxon>
        <taxon>Actinomycetota</taxon>
        <taxon>Actinomycetes</taxon>
        <taxon>Streptosporangiales</taxon>
        <taxon>Streptosporangiaceae</taxon>
        <taxon>Sphaerisporangium</taxon>
    </lineage>
</organism>
<dbReference type="InterPro" id="IPR001647">
    <property type="entry name" value="HTH_TetR"/>
</dbReference>
<dbReference type="GO" id="GO:0000976">
    <property type="term" value="F:transcription cis-regulatory region binding"/>
    <property type="evidence" value="ECO:0007669"/>
    <property type="project" value="TreeGrafter"/>
</dbReference>
<dbReference type="InterPro" id="IPR050109">
    <property type="entry name" value="HTH-type_TetR-like_transc_reg"/>
</dbReference>
<reference evidence="7 8" key="1">
    <citation type="submission" date="2020-08" db="EMBL/GenBank/DDBJ databases">
        <title>Sequencing the genomes of 1000 actinobacteria strains.</title>
        <authorList>
            <person name="Klenk H.-P."/>
        </authorList>
    </citation>
    <scope>NUCLEOTIDE SEQUENCE [LARGE SCALE GENOMIC DNA]</scope>
    <source>
        <strain evidence="7 8">DSM 45784</strain>
    </source>
</reference>
<evidence type="ECO:0000313" key="8">
    <source>
        <dbReference type="Proteomes" id="UP000542210"/>
    </source>
</evidence>
<keyword evidence="2 4" id="KW-0238">DNA-binding</keyword>
<dbReference type="GO" id="GO:0003700">
    <property type="term" value="F:DNA-binding transcription factor activity"/>
    <property type="evidence" value="ECO:0007669"/>
    <property type="project" value="TreeGrafter"/>
</dbReference>